<gene>
    <name evidence="9" type="ORF">I302_05776</name>
</gene>
<evidence type="ECO:0000256" key="5">
    <source>
        <dbReference type="ARBA" id="ARBA00023136"/>
    </source>
</evidence>
<organism evidence="9">
    <name type="scientific">Kwoniella bestiolae CBS 10118</name>
    <dbReference type="NCBI Taxonomy" id="1296100"/>
    <lineage>
        <taxon>Eukaryota</taxon>
        <taxon>Fungi</taxon>
        <taxon>Dikarya</taxon>
        <taxon>Basidiomycota</taxon>
        <taxon>Agaricomycotina</taxon>
        <taxon>Tremellomycetes</taxon>
        <taxon>Tremellales</taxon>
        <taxon>Cryptococcaceae</taxon>
        <taxon>Kwoniella</taxon>
    </lineage>
</organism>
<feature type="transmembrane region" description="Helical" evidence="8">
    <location>
        <begin position="54"/>
        <end position="75"/>
    </location>
</feature>
<comment type="subcellular location">
    <subcellularLocation>
        <location evidence="1">Membrane</location>
        <topology evidence="1">Multi-pass membrane protein</topology>
    </subcellularLocation>
</comment>
<dbReference type="Pfam" id="PF03381">
    <property type="entry name" value="CDC50"/>
    <property type="match status" value="1"/>
</dbReference>
<dbReference type="STRING" id="1296100.A0A1B9FZX1"/>
<dbReference type="GO" id="GO:0045332">
    <property type="term" value="P:phospholipid translocation"/>
    <property type="evidence" value="ECO:0007669"/>
    <property type="project" value="UniProtKB-UniRule"/>
</dbReference>
<dbReference type="OrthoDB" id="340608at2759"/>
<reference evidence="9" key="2">
    <citation type="submission" date="2014-01" db="EMBL/GenBank/DDBJ databases">
        <title>Evolution of pathogenesis and genome organization in the Tremellales.</title>
        <authorList>
            <person name="Cuomo C."/>
            <person name="Litvintseva A."/>
            <person name="Heitman J."/>
            <person name="Chen Y."/>
            <person name="Sun S."/>
            <person name="Springer D."/>
            <person name="Dromer F."/>
            <person name="Young S."/>
            <person name="Zeng Q."/>
            <person name="Chapman S."/>
            <person name="Gujja S."/>
            <person name="Saif S."/>
            <person name="Birren B."/>
        </authorList>
    </citation>
    <scope>NUCLEOTIDE SEQUENCE</scope>
    <source>
        <strain evidence="9">CBS 10118</strain>
    </source>
</reference>
<dbReference type="GO" id="GO:0005794">
    <property type="term" value="C:Golgi apparatus"/>
    <property type="evidence" value="ECO:0007669"/>
    <property type="project" value="TreeGrafter"/>
</dbReference>
<dbReference type="VEuPathDB" id="FungiDB:I302_05776"/>
<sequence>MAIFNRRNKDRPSNADGDAAPTEKEKVKWSKRPANTAFKQQRLKAWQPILTPKAVLPTLFIIGLIFAPIGALIVWGSGKVTTITLDYTQCDVDAPTDGSFQAMPTSAFDYAFKSGSSETKSSISAPTWSFSNDSSRPVGQEARCEIEFEIPYNLGPGVFLYYKLTNYYQNHRRYVMSLDTTQLKGDRRSTSQIDDGDCKPITSSGGKPYYPCGLIANSVFNGKNQILLTSCLDGAQNQTYNFTEKGIAWGGIKKNYAVTPGYDSPSDVLPPPNWARRYPDGYTEFPNLYEDEHFQIWMRIAALPTFRKLWARNDDEVMTQGRYRVAAYMNYPVKQFSGTKSVVISTVSWIGGKQPFLGWAYIAAAILCVVLAIAGLIRHLVKPRKLGDMSLLSWNQSNAGR</sequence>
<keyword evidence="3 8" id="KW-0812">Transmembrane</keyword>
<keyword evidence="4 8" id="KW-1133">Transmembrane helix</keyword>
<comment type="similarity">
    <text evidence="2 6">Belongs to the CDC50/LEM3 family.</text>
</comment>
<dbReference type="PIRSF" id="PIRSF015840">
    <property type="entry name" value="DUF284_TM_euk"/>
    <property type="match status" value="1"/>
</dbReference>
<evidence type="ECO:0000256" key="3">
    <source>
        <dbReference type="ARBA" id="ARBA00022692"/>
    </source>
</evidence>
<evidence type="ECO:0000256" key="7">
    <source>
        <dbReference type="SAM" id="MobiDB-lite"/>
    </source>
</evidence>
<dbReference type="InterPro" id="IPR005045">
    <property type="entry name" value="CDC50/LEM3_fam"/>
</dbReference>
<feature type="region of interest" description="Disordered" evidence="7">
    <location>
        <begin position="1"/>
        <end position="28"/>
    </location>
</feature>
<keyword evidence="5 6" id="KW-0472">Membrane</keyword>
<proteinExistence type="inferred from homology"/>
<dbReference type="GO" id="GO:0005886">
    <property type="term" value="C:plasma membrane"/>
    <property type="evidence" value="ECO:0007669"/>
    <property type="project" value="TreeGrafter"/>
</dbReference>
<dbReference type="GO" id="GO:0005783">
    <property type="term" value="C:endoplasmic reticulum"/>
    <property type="evidence" value="ECO:0007669"/>
    <property type="project" value="TreeGrafter"/>
</dbReference>
<dbReference type="AlphaFoldDB" id="A0A1B9FZX1"/>
<accession>A0A1B9FZX1</accession>
<reference evidence="9" key="1">
    <citation type="submission" date="2013-07" db="EMBL/GenBank/DDBJ databases">
        <title>The Genome Sequence of Cryptococcus bestiolae CBS10118.</title>
        <authorList>
            <consortium name="The Broad Institute Genome Sequencing Platform"/>
            <person name="Cuomo C."/>
            <person name="Litvintseva A."/>
            <person name="Chen Y."/>
            <person name="Heitman J."/>
            <person name="Sun S."/>
            <person name="Springer D."/>
            <person name="Dromer F."/>
            <person name="Young S.K."/>
            <person name="Zeng Q."/>
            <person name="Gargeya S."/>
            <person name="Fitzgerald M."/>
            <person name="Abouelleil A."/>
            <person name="Alvarado L."/>
            <person name="Berlin A.M."/>
            <person name="Chapman S.B."/>
            <person name="Dewar J."/>
            <person name="Goldberg J."/>
            <person name="Griggs A."/>
            <person name="Gujja S."/>
            <person name="Hansen M."/>
            <person name="Howarth C."/>
            <person name="Imamovic A."/>
            <person name="Larimer J."/>
            <person name="McCowan C."/>
            <person name="Murphy C."/>
            <person name="Pearson M."/>
            <person name="Priest M."/>
            <person name="Roberts A."/>
            <person name="Saif S."/>
            <person name="Shea T."/>
            <person name="Sykes S."/>
            <person name="Wortman J."/>
            <person name="Nusbaum C."/>
            <person name="Birren B."/>
        </authorList>
    </citation>
    <scope>NUCLEOTIDE SEQUENCE [LARGE SCALE GENOMIC DNA]</scope>
    <source>
        <strain evidence="9">CBS 10118</strain>
    </source>
</reference>
<evidence type="ECO:0000256" key="1">
    <source>
        <dbReference type="ARBA" id="ARBA00004141"/>
    </source>
</evidence>
<evidence type="ECO:0000256" key="6">
    <source>
        <dbReference type="PIRNR" id="PIRNR015840"/>
    </source>
</evidence>
<evidence type="ECO:0000256" key="4">
    <source>
        <dbReference type="ARBA" id="ARBA00022989"/>
    </source>
</evidence>
<evidence type="ECO:0000313" key="9">
    <source>
        <dbReference type="EMBL" id="OCF24317.1"/>
    </source>
</evidence>
<dbReference type="EMBL" id="KI894022">
    <property type="protein sequence ID" value="OCF24317.1"/>
    <property type="molecule type" value="Genomic_DNA"/>
</dbReference>
<dbReference type="PANTHER" id="PTHR10926:SF0">
    <property type="entry name" value="CDC50, ISOFORM A"/>
    <property type="match status" value="1"/>
</dbReference>
<protein>
    <submittedName>
        <fullName evidence="9">Transcription regulator</fullName>
    </submittedName>
</protein>
<dbReference type="PANTHER" id="PTHR10926">
    <property type="entry name" value="CELL CYCLE CONTROL PROTEIN 50"/>
    <property type="match status" value="1"/>
</dbReference>
<evidence type="ECO:0000256" key="8">
    <source>
        <dbReference type="SAM" id="Phobius"/>
    </source>
</evidence>
<feature type="transmembrane region" description="Helical" evidence="8">
    <location>
        <begin position="356"/>
        <end position="377"/>
    </location>
</feature>
<name>A0A1B9FZX1_9TREE</name>
<evidence type="ECO:0000256" key="2">
    <source>
        <dbReference type="ARBA" id="ARBA00009457"/>
    </source>
</evidence>